<evidence type="ECO:0000313" key="7">
    <source>
        <dbReference type="Proteomes" id="UP001592530"/>
    </source>
</evidence>
<sequence length="312" mass="34079">MEAVVNSAPRSSPQKLQHVYDRLREEIARLGPKARLPSQNELVKQLNVSRDTVQRALKRLQEEGLVHSVQGRGTFVAELTAGGADAVEGGGPAAERADRLKPAFKGLGDYLKGAFKEKDVTIDFFGFTAETLSMVLKERLFELRLADSGSQPASLTIRLLLPAMGTHLALPRSIEDPADERPLDRLRELTARLVGDLRVSLRDAAGRQLIEKADLQVRTVRMTPQVKLYIINRTVALMSWYEIQRNTVDVPASDDSGAVEHLPIHDLMGVDALLIPQLPAAVPLAQQWFDSQWDASPDDSAPDGAGGGDALA</sequence>
<keyword evidence="3" id="KW-0804">Transcription</keyword>
<reference evidence="6 7" key="1">
    <citation type="submission" date="2024-09" db="EMBL/GenBank/DDBJ databases">
        <authorList>
            <person name="Lee S.D."/>
        </authorList>
    </citation>
    <scope>NUCLEOTIDE SEQUENCE [LARGE SCALE GENOMIC DNA]</scope>
    <source>
        <strain evidence="6 7">N1-3</strain>
    </source>
</reference>
<dbReference type="RefSeq" id="WP_380554744.1">
    <property type="nucleotide sequence ID" value="NZ_JBHEZY010000007.1"/>
</dbReference>
<dbReference type="InterPro" id="IPR036390">
    <property type="entry name" value="WH_DNA-bd_sf"/>
</dbReference>
<keyword evidence="1" id="KW-0805">Transcription regulation</keyword>
<gene>
    <name evidence="6" type="ORF">ACEZDB_18605</name>
</gene>
<dbReference type="EMBL" id="JBHEZY010000007">
    <property type="protein sequence ID" value="MFC1432660.1"/>
    <property type="molecule type" value="Genomic_DNA"/>
</dbReference>
<evidence type="ECO:0000256" key="3">
    <source>
        <dbReference type="ARBA" id="ARBA00023163"/>
    </source>
</evidence>
<feature type="domain" description="HTH gntR-type" evidence="5">
    <location>
        <begin position="13"/>
        <end position="79"/>
    </location>
</feature>
<evidence type="ECO:0000313" key="6">
    <source>
        <dbReference type="EMBL" id="MFC1432660.1"/>
    </source>
</evidence>
<feature type="region of interest" description="Disordered" evidence="4">
    <location>
        <begin position="292"/>
        <end position="312"/>
    </location>
</feature>
<protein>
    <submittedName>
        <fullName evidence="6">GntR family transcriptional regulator</fullName>
    </submittedName>
</protein>
<dbReference type="InterPro" id="IPR000524">
    <property type="entry name" value="Tscrpt_reg_HTH_GntR"/>
</dbReference>
<evidence type="ECO:0000256" key="2">
    <source>
        <dbReference type="ARBA" id="ARBA00023125"/>
    </source>
</evidence>
<accession>A0ABV6X311</accession>
<evidence type="ECO:0000256" key="4">
    <source>
        <dbReference type="SAM" id="MobiDB-lite"/>
    </source>
</evidence>
<keyword evidence="2" id="KW-0238">DNA-binding</keyword>
<dbReference type="Pfam" id="PF00392">
    <property type="entry name" value="GntR"/>
    <property type="match status" value="1"/>
</dbReference>
<dbReference type="InterPro" id="IPR050679">
    <property type="entry name" value="Bact_HTH_transcr_reg"/>
</dbReference>
<dbReference type="SUPFAM" id="SSF46785">
    <property type="entry name" value="Winged helix' DNA-binding domain"/>
    <property type="match status" value="1"/>
</dbReference>
<dbReference type="InterPro" id="IPR036388">
    <property type="entry name" value="WH-like_DNA-bd_sf"/>
</dbReference>
<dbReference type="PANTHER" id="PTHR44846">
    <property type="entry name" value="MANNOSYL-D-GLYCERATE TRANSPORT/METABOLISM SYSTEM REPRESSOR MNGR-RELATED"/>
    <property type="match status" value="1"/>
</dbReference>
<dbReference type="PANTHER" id="PTHR44846:SF17">
    <property type="entry name" value="GNTR-FAMILY TRANSCRIPTIONAL REGULATOR"/>
    <property type="match status" value="1"/>
</dbReference>
<dbReference type="SMART" id="SM00345">
    <property type="entry name" value="HTH_GNTR"/>
    <property type="match status" value="1"/>
</dbReference>
<dbReference type="PROSITE" id="PS50949">
    <property type="entry name" value="HTH_GNTR"/>
    <property type="match status" value="1"/>
</dbReference>
<dbReference type="Proteomes" id="UP001592530">
    <property type="component" value="Unassembled WGS sequence"/>
</dbReference>
<dbReference type="PRINTS" id="PR00035">
    <property type="entry name" value="HTHGNTR"/>
</dbReference>
<organism evidence="6 7">
    <name type="scientific">Streptacidiphilus alkalitolerans</name>
    <dbReference type="NCBI Taxonomy" id="3342712"/>
    <lineage>
        <taxon>Bacteria</taxon>
        <taxon>Bacillati</taxon>
        <taxon>Actinomycetota</taxon>
        <taxon>Actinomycetes</taxon>
        <taxon>Kitasatosporales</taxon>
        <taxon>Streptomycetaceae</taxon>
        <taxon>Streptacidiphilus</taxon>
    </lineage>
</organism>
<evidence type="ECO:0000259" key="5">
    <source>
        <dbReference type="PROSITE" id="PS50949"/>
    </source>
</evidence>
<comment type="caution">
    <text evidence="6">The sequence shown here is derived from an EMBL/GenBank/DDBJ whole genome shotgun (WGS) entry which is preliminary data.</text>
</comment>
<dbReference type="Gene3D" id="1.10.10.10">
    <property type="entry name" value="Winged helix-like DNA-binding domain superfamily/Winged helix DNA-binding domain"/>
    <property type="match status" value="1"/>
</dbReference>
<proteinExistence type="predicted"/>
<dbReference type="CDD" id="cd07377">
    <property type="entry name" value="WHTH_GntR"/>
    <property type="match status" value="1"/>
</dbReference>
<evidence type="ECO:0000256" key="1">
    <source>
        <dbReference type="ARBA" id="ARBA00023015"/>
    </source>
</evidence>
<name>A0ABV6X311_9ACTN</name>